<dbReference type="InterPro" id="IPR025714">
    <property type="entry name" value="Methyltranfer_dom"/>
</dbReference>
<dbReference type="Pfam" id="PF13847">
    <property type="entry name" value="Methyltransf_31"/>
    <property type="match status" value="1"/>
</dbReference>
<protein>
    <recommendedName>
        <fullName evidence="1">Methyltransferase domain-containing protein</fullName>
    </recommendedName>
</protein>
<name>A0A1F6MTP0_9BACT</name>
<evidence type="ECO:0000313" key="3">
    <source>
        <dbReference type="Proteomes" id="UP000178347"/>
    </source>
</evidence>
<proteinExistence type="predicted"/>
<evidence type="ECO:0000313" key="2">
    <source>
        <dbReference type="EMBL" id="OGH75007.1"/>
    </source>
</evidence>
<gene>
    <name evidence="2" type="ORF">A3G00_01490</name>
</gene>
<accession>A0A1F6MTP0</accession>
<dbReference type="Gene3D" id="3.40.50.150">
    <property type="entry name" value="Vaccinia Virus protein VP39"/>
    <property type="match status" value="1"/>
</dbReference>
<evidence type="ECO:0000259" key="1">
    <source>
        <dbReference type="Pfam" id="PF13847"/>
    </source>
</evidence>
<feature type="domain" description="Methyltransferase" evidence="1">
    <location>
        <begin position="22"/>
        <end position="139"/>
    </location>
</feature>
<comment type="caution">
    <text evidence="2">The sequence shown here is derived from an EMBL/GenBank/DDBJ whole genome shotgun (WGS) entry which is preliminary data.</text>
</comment>
<sequence length="183" mass="20446">MYHSGNQMIDPEILFEKVQLRPGMHAADLGCGKTGHVVFPGAAILGELGVMYAVDILKEVLIEIKKRAAIESLINVQTVWSDLERVDGTKIPARSLDVVFIINMLFQAKNHLAVLDGALKLLKDKARLLVVDWRKNSLPFAPPAEKLINFDEIKTWARSKGLAVQEEFDMGGYHHGVVLYKQE</sequence>
<dbReference type="AlphaFoldDB" id="A0A1F6MTP0"/>
<dbReference type="InterPro" id="IPR029063">
    <property type="entry name" value="SAM-dependent_MTases_sf"/>
</dbReference>
<dbReference type="EMBL" id="MFQN01000011">
    <property type="protein sequence ID" value="OGH75007.1"/>
    <property type="molecule type" value="Genomic_DNA"/>
</dbReference>
<dbReference type="SUPFAM" id="SSF53335">
    <property type="entry name" value="S-adenosyl-L-methionine-dependent methyltransferases"/>
    <property type="match status" value="1"/>
</dbReference>
<reference evidence="2 3" key="1">
    <citation type="journal article" date="2016" name="Nat. Commun.">
        <title>Thousands of microbial genomes shed light on interconnected biogeochemical processes in an aquifer system.</title>
        <authorList>
            <person name="Anantharaman K."/>
            <person name="Brown C.T."/>
            <person name="Hug L.A."/>
            <person name="Sharon I."/>
            <person name="Castelle C.J."/>
            <person name="Probst A.J."/>
            <person name="Thomas B.C."/>
            <person name="Singh A."/>
            <person name="Wilkins M.J."/>
            <person name="Karaoz U."/>
            <person name="Brodie E.L."/>
            <person name="Williams K.H."/>
            <person name="Hubbard S.S."/>
            <person name="Banfield J.F."/>
        </authorList>
    </citation>
    <scope>NUCLEOTIDE SEQUENCE [LARGE SCALE GENOMIC DNA]</scope>
</reference>
<organism evidence="2 3">
    <name type="scientific">Candidatus Magasanikbacteria bacterium RIFCSPLOWO2_12_FULL_43_12</name>
    <dbReference type="NCBI Taxonomy" id="1798692"/>
    <lineage>
        <taxon>Bacteria</taxon>
        <taxon>Candidatus Magasanikiibacteriota</taxon>
    </lineage>
</organism>
<dbReference type="Proteomes" id="UP000178347">
    <property type="component" value="Unassembled WGS sequence"/>
</dbReference>
<dbReference type="STRING" id="1798692.A3G00_01490"/>